<name>A0A109JTR7_9HYPH</name>
<dbReference type="GO" id="GO:0004674">
    <property type="term" value="F:protein serine/threonine kinase activity"/>
    <property type="evidence" value="ECO:0007669"/>
    <property type="project" value="TreeGrafter"/>
</dbReference>
<comment type="caution">
    <text evidence="6">The sequence shown here is derived from an EMBL/GenBank/DDBJ whole genome shotgun (WGS) entry which is preliminary data.</text>
</comment>
<comment type="similarity">
    <text evidence="1">Belongs to the HipA Ser/Thr kinase family.</text>
</comment>
<gene>
    <name evidence="6" type="ORF">AS026_38615</name>
</gene>
<dbReference type="InterPro" id="IPR052028">
    <property type="entry name" value="HipA_Ser/Thr_kinase"/>
</dbReference>
<evidence type="ECO:0000259" key="4">
    <source>
        <dbReference type="Pfam" id="PF07804"/>
    </source>
</evidence>
<evidence type="ECO:0000256" key="3">
    <source>
        <dbReference type="ARBA" id="ARBA00022777"/>
    </source>
</evidence>
<dbReference type="RefSeq" id="WP_062369791.1">
    <property type="nucleotide sequence ID" value="NZ_LNCD01000058.1"/>
</dbReference>
<accession>A0A109JTR7</accession>
<dbReference type="InterPro" id="IPR012893">
    <property type="entry name" value="HipA-like_C"/>
</dbReference>
<organism evidence="6 7">
    <name type="scientific">Rhizobium altiplani</name>
    <dbReference type="NCBI Taxonomy" id="1864509"/>
    <lineage>
        <taxon>Bacteria</taxon>
        <taxon>Pseudomonadati</taxon>
        <taxon>Pseudomonadota</taxon>
        <taxon>Alphaproteobacteria</taxon>
        <taxon>Hyphomicrobiales</taxon>
        <taxon>Rhizobiaceae</taxon>
        <taxon>Rhizobium/Agrobacterium group</taxon>
        <taxon>Rhizobium</taxon>
    </lineage>
</organism>
<keyword evidence="7" id="KW-1185">Reference proteome</keyword>
<keyword evidence="3" id="KW-0418">Kinase</keyword>
<protein>
    <submittedName>
        <fullName evidence="6">Toxin HipA</fullName>
    </submittedName>
</protein>
<dbReference type="Pfam" id="PF13657">
    <property type="entry name" value="Couple_hipA"/>
    <property type="match status" value="1"/>
</dbReference>
<dbReference type="InterPro" id="IPR017508">
    <property type="entry name" value="HipA_N1"/>
</dbReference>
<evidence type="ECO:0000259" key="5">
    <source>
        <dbReference type="Pfam" id="PF13657"/>
    </source>
</evidence>
<dbReference type="Proteomes" id="UP000068164">
    <property type="component" value="Unassembled WGS sequence"/>
</dbReference>
<keyword evidence="2" id="KW-0808">Transferase</keyword>
<evidence type="ECO:0000313" key="6">
    <source>
        <dbReference type="EMBL" id="KWV54868.1"/>
    </source>
</evidence>
<dbReference type="PANTHER" id="PTHR37419:SF8">
    <property type="entry name" value="TOXIN YJJJ"/>
    <property type="match status" value="1"/>
</dbReference>
<dbReference type="OrthoDB" id="9805913at2"/>
<dbReference type="PANTHER" id="PTHR37419">
    <property type="entry name" value="SERINE/THREONINE-PROTEIN KINASE TOXIN HIPA"/>
    <property type="match status" value="1"/>
</dbReference>
<dbReference type="AlphaFoldDB" id="A0A109JTR7"/>
<dbReference type="Pfam" id="PF07804">
    <property type="entry name" value="HipA_C"/>
    <property type="match status" value="1"/>
</dbReference>
<proteinExistence type="inferred from homology"/>
<evidence type="ECO:0000256" key="2">
    <source>
        <dbReference type="ARBA" id="ARBA00022679"/>
    </source>
</evidence>
<sequence>MAEPSTDASVVLWGREIAAVSWIPDLGHAVFQYDPEFAGSGIELSPLVMPLGPDPYSFPALPRTTFKGLPGMLADALPDKYGDRLINAWLAEEGRTPDSFNPVERLCYVGTRGMGALEFKPALMGSNQKVRRIEVANLVRLANLVLNQKASLEGIPGGKNDLAAIDDILRVGTSAGGARAKAILAWNEATGEFRHGQIDAGDGFEHWLMKFDGIDTNRDKEEPDPQGFGLIEYAYYLMATAAGIDMMPCRLHHEGGRSHFMTRRFDRPVDAKGVTHKLHMQSLCALQHFDFNDPRGYSYEQAILTIRQLGLSALALEQQFVRAVFNIVARNQDDHVKNIAFLMNQAGEWKLSPAFDVNYSYNPGGEWTGQHQMSLNGKRDGFISEDLLAFAGNASIKPARAKALVANIRDVVSNWPRYASQAGVDDDTIRKIGNTHRSIA</sequence>
<reference evidence="6 7" key="1">
    <citation type="submission" date="2015-11" db="EMBL/GenBank/DDBJ databases">
        <title>Draft Genome Sequence of the Strain BR 10423 (Rhizobium sp.) isolated from nodules of Mimosa pudica.</title>
        <authorList>
            <person name="Barauna A.C."/>
            <person name="Zilli J.E."/>
            <person name="Simoes-Araujo J.L."/>
            <person name="Reis V.M."/>
            <person name="James E.K."/>
            <person name="Reis F.B.Jr."/>
            <person name="Rouws L.F."/>
            <person name="Passos S.R."/>
            <person name="Gois S.R."/>
        </authorList>
    </citation>
    <scope>NUCLEOTIDE SEQUENCE [LARGE SCALE GENOMIC DNA]</scope>
    <source>
        <strain evidence="6 7">BR10423</strain>
    </source>
</reference>
<evidence type="ECO:0000256" key="1">
    <source>
        <dbReference type="ARBA" id="ARBA00010164"/>
    </source>
</evidence>
<dbReference type="EMBL" id="LNCD01000058">
    <property type="protein sequence ID" value="KWV54868.1"/>
    <property type="molecule type" value="Genomic_DNA"/>
</dbReference>
<evidence type="ECO:0000313" key="7">
    <source>
        <dbReference type="Proteomes" id="UP000068164"/>
    </source>
</evidence>
<dbReference type="GO" id="GO:0005829">
    <property type="term" value="C:cytosol"/>
    <property type="evidence" value="ECO:0007669"/>
    <property type="project" value="TreeGrafter"/>
</dbReference>
<feature type="domain" description="HipA N-terminal subdomain 1" evidence="5">
    <location>
        <begin position="9"/>
        <end position="119"/>
    </location>
</feature>
<feature type="domain" description="HipA-like C-terminal" evidence="4">
    <location>
        <begin position="173"/>
        <end position="415"/>
    </location>
</feature>